<reference evidence="1 2" key="1">
    <citation type="submission" date="2018-08" db="EMBL/GenBank/DDBJ databases">
        <title>Genome sequence of Methylocystis hirsuta CSC1, a methanotroph able to accumulate PHAs.</title>
        <authorList>
            <person name="Bordel S."/>
            <person name="Rodriguez E."/>
            <person name="Gancedo J."/>
            <person name="Munoz R."/>
        </authorList>
    </citation>
    <scope>NUCLEOTIDE SEQUENCE [LARGE SCALE GENOMIC DNA]</scope>
    <source>
        <strain evidence="1 2">CSC1</strain>
    </source>
</reference>
<organism evidence="1 2">
    <name type="scientific">Methylocystis hirsuta</name>
    <dbReference type="NCBI Taxonomy" id="369798"/>
    <lineage>
        <taxon>Bacteria</taxon>
        <taxon>Pseudomonadati</taxon>
        <taxon>Pseudomonadota</taxon>
        <taxon>Alphaproteobacteria</taxon>
        <taxon>Hyphomicrobiales</taxon>
        <taxon>Methylocystaceae</taxon>
        <taxon>Methylocystis</taxon>
    </lineage>
</organism>
<keyword evidence="2" id="KW-1185">Reference proteome</keyword>
<protein>
    <submittedName>
        <fullName evidence="1">Uncharacterized protein</fullName>
    </submittedName>
</protein>
<dbReference type="Proteomes" id="UP000268623">
    <property type="component" value="Unassembled WGS sequence"/>
</dbReference>
<name>A0A3M9XQ25_9HYPH</name>
<evidence type="ECO:0000313" key="1">
    <source>
        <dbReference type="EMBL" id="RNJ50134.1"/>
    </source>
</evidence>
<gene>
    <name evidence="1" type="ORF">D1O30_11545</name>
</gene>
<proteinExistence type="predicted"/>
<dbReference type="EMBL" id="QWDD01000001">
    <property type="protein sequence ID" value="RNJ50134.1"/>
    <property type="molecule type" value="Genomic_DNA"/>
</dbReference>
<dbReference type="RefSeq" id="WP_123176084.1">
    <property type="nucleotide sequence ID" value="NZ_QWDD01000001.1"/>
</dbReference>
<sequence>MQSYPLDLDPEQLTRWIMTECMARPPRFKLAANCGDDISEIPLQERLSLLIASIIRRRHGSSSGGTLQARGART</sequence>
<comment type="caution">
    <text evidence="1">The sequence shown here is derived from an EMBL/GenBank/DDBJ whole genome shotgun (WGS) entry which is preliminary data.</text>
</comment>
<dbReference type="AlphaFoldDB" id="A0A3M9XQ25"/>
<evidence type="ECO:0000313" key="2">
    <source>
        <dbReference type="Proteomes" id="UP000268623"/>
    </source>
</evidence>
<accession>A0A3M9XQ25</accession>